<dbReference type="InterPro" id="IPR006459">
    <property type="entry name" value="CASP/CASPL"/>
</dbReference>
<sequence length="162" mass="17544">MEDFHKRIAGLVLRVFALAATLTAAIIMGTSKESANFYALSFEVNYNDTPAFKYFVIVNAVVSMYSFLALFVPSKSSFWRLIVALDLLVTLMLTSCISAALAIAQVGKNGNSITRWLPICNQVPDYCDRVTIALAAGFAAAILYLMVLAASAHAALDEDDCC</sequence>
<feature type="transmembrane region" description="Helical" evidence="8">
    <location>
        <begin position="132"/>
        <end position="156"/>
    </location>
</feature>
<gene>
    <name evidence="10" type="ORF">SAY87_030118</name>
</gene>
<keyword evidence="6 8" id="KW-1133">Transmembrane helix</keyword>
<reference evidence="10 11" key="1">
    <citation type="journal article" date="2023" name="Hortic Res">
        <title>Pangenome of water caltrop reveals structural variations and asymmetric subgenome divergence after allopolyploidization.</title>
        <authorList>
            <person name="Zhang X."/>
            <person name="Chen Y."/>
            <person name="Wang L."/>
            <person name="Yuan Y."/>
            <person name="Fang M."/>
            <person name="Shi L."/>
            <person name="Lu R."/>
            <person name="Comes H.P."/>
            <person name="Ma Y."/>
            <person name="Chen Y."/>
            <person name="Huang G."/>
            <person name="Zhou Y."/>
            <person name="Zheng Z."/>
            <person name="Qiu Y."/>
        </authorList>
    </citation>
    <scope>NUCLEOTIDE SEQUENCE [LARGE SCALE GENOMIC DNA]</scope>
    <source>
        <tissue evidence="10">Roots</tissue>
    </source>
</reference>
<evidence type="ECO:0000259" key="9">
    <source>
        <dbReference type="Pfam" id="PF04535"/>
    </source>
</evidence>
<dbReference type="PANTHER" id="PTHR36488:SF8">
    <property type="entry name" value="CASP-LIKE PROTEIN 1U1"/>
    <property type="match status" value="1"/>
</dbReference>
<evidence type="ECO:0000313" key="10">
    <source>
        <dbReference type="EMBL" id="KAK4762234.1"/>
    </source>
</evidence>
<dbReference type="AlphaFoldDB" id="A0AAN7K8S7"/>
<comment type="subunit">
    <text evidence="3 8">Homodimer and heterodimers.</text>
</comment>
<dbReference type="InterPro" id="IPR006702">
    <property type="entry name" value="CASP_dom"/>
</dbReference>
<feature type="domain" description="Casparian strip membrane protein" evidence="9">
    <location>
        <begin position="7"/>
        <end position="143"/>
    </location>
</feature>
<keyword evidence="7 8" id="KW-0472">Membrane</keyword>
<evidence type="ECO:0000256" key="2">
    <source>
        <dbReference type="ARBA" id="ARBA00007651"/>
    </source>
</evidence>
<evidence type="ECO:0000256" key="1">
    <source>
        <dbReference type="ARBA" id="ARBA00004651"/>
    </source>
</evidence>
<protein>
    <recommendedName>
        <fullName evidence="8">CASP-like protein</fullName>
    </recommendedName>
</protein>
<dbReference type="Proteomes" id="UP001345219">
    <property type="component" value="Chromosome 23"/>
</dbReference>
<comment type="subcellular location">
    <subcellularLocation>
        <location evidence="1 8">Cell membrane</location>
        <topology evidence="1 8">Multi-pass membrane protein</topology>
    </subcellularLocation>
</comment>
<dbReference type="PANTHER" id="PTHR36488">
    <property type="entry name" value="CASP-LIKE PROTEIN 1U1"/>
    <property type="match status" value="1"/>
</dbReference>
<name>A0AAN7K8S7_9MYRT</name>
<evidence type="ECO:0000256" key="6">
    <source>
        <dbReference type="ARBA" id="ARBA00022989"/>
    </source>
</evidence>
<accession>A0AAN7K8S7</accession>
<feature type="transmembrane region" description="Helical" evidence="8">
    <location>
        <begin position="51"/>
        <end position="72"/>
    </location>
</feature>
<dbReference type="GO" id="GO:0005886">
    <property type="term" value="C:plasma membrane"/>
    <property type="evidence" value="ECO:0007669"/>
    <property type="project" value="UniProtKB-SubCell"/>
</dbReference>
<organism evidence="10 11">
    <name type="scientific">Trapa incisa</name>
    <dbReference type="NCBI Taxonomy" id="236973"/>
    <lineage>
        <taxon>Eukaryota</taxon>
        <taxon>Viridiplantae</taxon>
        <taxon>Streptophyta</taxon>
        <taxon>Embryophyta</taxon>
        <taxon>Tracheophyta</taxon>
        <taxon>Spermatophyta</taxon>
        <taxon>Magnoliopsida</taxon>
        <taxon>eudicotyledons</taxon>
        <taxon>Gunneridae</taxon>
        <taxon>Pentapetalae</taxon>
        <taxon>rosids</taxon>
        <taxon>malvids</taxon>
        <taxon>Myrtales</taxon>
        <taxon>Lythraceae</taxon>
        <taxon>Trapa</taxon>
    </lineage>
</organism>
<keyword evidence="11" id="KW-1185">Reference proteome</keyword>
<feature type="transmembrane region" description="Helical" evidence="8">
    <location>
        <begin position="12"/>
        <end position="31"/>
    </location>
</feature>
<dbReference type="InterPro" id="IPR044173">
    <property type="entry name" value="CASPL"/>
</dbReference>
<dbReference type="EMBL" id="JAXIOK010000009">
    <property type="protein sequence ID" value="KAK4762234.1"/>
    <property type="molecule type" value="Genomic_DNA"/>
</dbReference>
<evidence type="ECO:0000256" key="8">
    <source>
        <dbReference type="RuleBase" id="RU361233"/>
    </source>
</evidence>
<dbReference type="NCBIfam" id="TIGR01569">
    <property type="entry name" value="A_tha_TIGR01569"/>
    <property type="match status" value="1"/>
</dbReference>
<comment type="similarity">
    <text evidence="2 8">Belongs to the Casparian strip membrane proteins (CASP) family.</text>
</comment>
<proteinExistence type="inferred from homology"/>
<comment type="caution">
    <text evidence="10">The sequence shown here is derived from an EMBL/GenBank/DDBJ whole genome shotgun (WGS) entry which is preliminary data.</text>
</comment>
<evidence type="ECO:0000256" key="3">
    <source>
        <dbReference type="ARBA" id="ARBA00011489"/>
    </source>
</evidence>
<feature type="transmembrane region" description="Helical" evidence="8">
    <location>
        <begin position="84"/>
        <end position="107"/>
    </location>
</feature>
<evidence type="ECO:0000313" key="11">
    <source>
        <dbReference type="Proteomes" id="UP001345219"/>
    </source>
</evidence>
<evidence type="ECO:0000256" key="5">
    <source>
        <dbReference type="ARBA" id="ARBA00022692"/>
    </source>
</evidence>
<keyword evidence="4 8" id="KW-1003">Cell membrane</keyword>
<evidence type="ECO:0000256" key="7">
    <source>
        <dbReference type="ARBA" id="ARBA00023136"/>
    </source>
</evidence>
<dbReference type="Pfam" id="PF04535">
    <property type="entry name" value="CASP_dom"/>
    <property type="match status" value="1"/>
</dbReference>
<evidence type="ECO:0000256" key="4">
    <source>
        <dbReference type="ARBA" id="ARBA00022475"/>
    </source>
</evidence>
<keyword evidence="5 8" id="KW-0812">Transmembrane</keyword>